<dbReference type="InterPro" id="IPR003782">
    <property type="entry name" value="SCO1/SenC"/>
</dbReference>
<dbReference type="RefSeq" id="WP_256616284.1">
    <property type="nucleotide sequence ID" value="NZ_JANIBK010000103.1"/>
</dbReference>
<dbReference type="Pfam" id="PF02630">
    <property type="entry name" value="SCO1-SenC"/>
    <property type="match status" value="1"/>
</dbReference>
<dbReference type="PANTHER" id="PTHR12151:SF25">
    <property type="entry name" value="LINALOOL DEHYDRATASE_ISOMERASE DOMAIN-CONTAINING PROTEIN"/>
    <property type="match status" value="1"/>
</dbReference>
<dbReference type="SUPFAM" id="SSF52833">
    <property type="entry name" value="Thioredoxin-like"/>
    <property type="match status" value="1"/>
</dbReference>
<name>A0ABT1U7M4_9GAMM</name>
<dbReference type="CDD" id="cd02968">
    <property type="entry name" value="SCO"/>
    <property type="match status" value="1"/>
</dbReference>
<sequence length="183" mass="19831">IATPAASASGPSSARKYQLDEAQYQAPDVGLIDADGGGVALRPFLAAEGPVLLQFVFVTCSTVCPLLSASLSSAQTELNALSGGKHRLISISIDPEQDTPEQLRDYAKRFKAGGNWHFLTGQPDDIKAVLQAFDASYSSGNKMYHKPLTFMRRSPDAVWRRIDGLLGKQDLIAEYRRTMGLSD</sequence>
<accession>A0ABT1U7M4</accession>
<dbReference type="PANTHER" id="PTHR12151">
    <property type="entry name" value="ELECTRON TRANSPORT PROTIN SCO1/SENC FAMILY MEMBER"/>
    <property type="match status" value="1"/>
</dbReference>
<proteinExistence type="inferred from homology"/>
<dbReference type="EMBL" id="JANIBK010000103">
    <property type="protein sequence ID" value="MCQ8129856.1"/>
    <property type="molecule type" value="Genomic_DNA"/>
</dbReference>
<dbReference type="Proteomes" id="UP001524586">
    <property type="component" value="Unassembled WGS sequence"/>
</dbReference>
<keyword evidence="3" id="KW-1185">Reference proteome</keyword>
<protein>
    <submittedName>
        <fullName evidence="2">SCO family protein</fullName>
    </submittedName>
</protein>
<comment type="caution">
    <text evidence="2">The sequence shown here is derived from an EMBL/GenBank/DDBJ whole genome shotgun (WGS) entry which is preliminary data.</text>
</comment>
<evidence type="ECO:0000313" key="2">
    <source>
        <dbReference type="EMBL" id="MCQ8129856.1"/>
    </source>
</evidence>
<evidence type="ECO:0000313" key="3">
    <source>
        <dbReference type="Proteomes" id="UP001524586"/>
    </source>
</evidence>
<comment type="similarity">
    <text evidence="1">Belongs to the SCO1/2 family.</text>
</comment>
<evidence type="ECO:0000256" key="1">
    <source>
        <dbReference type="ARBA" id="ARBA00010996"/>
    </source>
</evidence>
<reference evidence="2 3" key="1">
    <citation type="submission" date="2022-07" db="EMBL/GenBank/DDBJ databases">
        <title>Methylomonas rivi sp. nov., Methylomonas rosea sp. nov., Methylomonas aureus sp. nov. and Methylomonas subterranea sp. nov., four novel methanotrophs isolated from a freshwater creek and the deep terrestrial subsurface.</title>
        <authorList>
            <person name="Abin C."/>
            <person name="Sankaranarayanan K."/>
            <person name="Garner C."/>
            <person name="Sindelar R."/>
            <person name="Kotary K."/>
            <person name="Garner R."/>
            <person name="Barclay S."/>
            <person name="Lawson P."/>
            <person name="Krumholz L."/>
        </authorList>
    </citation>
    <scope>NUCLEOTIDE SEQUENCE [LARGE SCALE GENOMIC DNA]</scope>
    <source>
        <strain evidence="2 3">WSC-6</strain>
    </source>
</reference>
<feature type="non-terminal residue" evidence="2">
    <location>
        <position position="1"/>
    </location>
</feature>
<dbReference type="Gene3D" id="3.40.30.10">
    <property type="entry name" value="Glutaredoxin"/>
    <property type="match status" value="1"/>
</dbReference>
<dbReference type="InterPro" id="IPR036249">
    <property type="entry name" value="Thioredoxin-like_sf"/>
</dbReference>
<gene>
    <name evidence="2" type="ORF">NP596_15455</name>
</gene>
<organism evidence="2 3">
    <name type="scientific">Methylomonas rivi</name>
    <dbReference type="NCBI Taxonomy" id="2952226"/>
    <lineage>
        <taxon>Bacteria</taxon>
        <taxon>Pseudomonadati</taxon>
        <taxon>Pseudomonadota</taxon>
        <taxon>Gammaproteobacteria</taxon>
        <taxon>Methylococcales</taxon>
        <taxon>Methylococcaceae</taxon>
        <taxon>Methylomonas</taxon>
    </lineage>
</organism>